<comment type="caution">
    <text evidence="7">The sequence shown here is derived from an EMBL/GenBank/DDBJ whole genome shotgun (WGS) entry which is preliminary data.</text>
</comment>
<sequence>MQCMAQEGSEASVASSPPAPPPPSSSATTAAASWWRDMHGHPYAAAAAACNWPPPAPAPSAAAASRWPPMAQQATTHHHRHQHHPHPHHRTSSSSGGAEDDLSASNATVTSFTNTSTNHSALSMDSSGDAAAAAAAAESHLIWNQVLMGAGGEVGRSMPAVHDAHDDSENFLELLNSRTLAPELFAEPPACDYLKKMEYSGGGGGWPDHQFTAAALVEKHMSSAAGYGSALAHHHHHHHASAGGAPERLTANLSDLVSNWSIAPPNPCLGDAHGHHCVGAAPCDNPAVAAAMGGSKQQAGGFLDSNGNVVKHEMSGAMLQEAAGSSSTSGQDFLRPMELAAGAGGYSSMLGLNSRMYGGGVNAAMDVPWGSNNAGSARSLSDLISFGDALDKPAAPQSSAPADYKRQQQGQQAEISSPAKTSSSGGKEGKKKRSEEKGGSEGNTKKSKHEATSSLKSQVPKVKLGDKITALQQIVSPFGKTDTASVLYEAINYIKWLHEQLQLLSDPYMKSSSSKDYNNAWGGGLDRKEKADAEVDLRSRGLCLVPVSCTPQVYRDNNGPDYWTPPYRSCLYR</sequence>
<dbReference type="InterPro" id="IPR011598">
    <property type="entry name" value="bHLH_dom"/>
</dbReference>
<feature type="compositionally biased region" description="Low complexity" evidence="5">
    <location>
        <begin position="59"/>
        <end position="75"/>
    </location>
</feature>
<accession>A0A8J5VPZ3</accession>
<dbReference type="GO" id="GO:0000978">
    <property type="term" value="F:RNA polymerase II cis-regulatory region sequence-specific DNA binding"/>
    <property type="evidence" value="ECO:0007669"/>
    <property type="project" value="TreeGrafter"/>
</dbReference>
<feature type="domain" description="BHLH" evidence="6">
    <location>
        <begin position="448"/>
        <end position="497"/>
    </location>
</feature>
<dbReference type="EMBL" id="JAAALK010000282">
    <property type="protein sequence ID" value="KAG8080612.1"/>
    <property type="molecule type" value="Genomic_DNA"/>
</dbReference>
<keyword evidence="2" id="KW-0805">Transcription regulation</keyword>
<evidence type="ECO:0000256" key="2">
    <source>
        <dbReference type="ARBA" id="ARBA00023015"/>
    </source>
</evidence>
<reference evidence="7" key="1">
    <citation type="journal article" date="2021" name="bioRxiv">
        <title>Whole Genome Assembly and Annotation of Northern Wild Rice, Zizania palustris L., Supports a Whole Genome Duplication in the Zizania Genus.</title>
        <authorList>
            <person name="Haas M."/>
            <person name="Kono T."/>
            <person name="Macchietto M."/>
            <person name="Millas R."/>
            <person name="McGilp L."/>
            <person name="Shao M."/>
            <person name="Duquette J."/>
            <person name="Hirsch C.N."/>
            <person name="Kimball J."/>
        </authorList>
    </citation>
    <scope>NUCLEOTIDE SEQUENCE</scope>
    <source>
        <tissue evidence="7">Fresh leaf tissue</tissue>
    </source>
</reference>
<evidence type="ECO:0000256" key="3">
    <source>
        <dbReference type="ARBA" id="ARBA00023163"/>
    </source>
</evidence>
<dbReference type="PANTHER" id="PTHR16223">
    <property type="entry name" value="TRANSCRIPTION FACTOR BHLH83-RELATED"/>
    <property type="match status" value="1"/>
</dbReference>
<feature type="region of interest" description="Disordered" evidence="5">
    <location>
        <begin position="1"/>
        <end position="30"/>
    </location>
</feature>
<dbReference type="CDD" id="cd11393">
    <property type="entry name" value="bHLH_AtbHLH_like"/>
    <property type="match status" value="1"/>
</dbReference>
<dbReference type="GO" id="GO:0000981">
    <property type="term" value="F:DNA-binding transcription factor activity, RNA polymerase II-specific"/>
    <property type="evidence" value="ECO:0007669"/>
    <property type="project" value="TreeGrafter"/>
</dbReference>
<comment type="subcellular location">
    <subcellularLocation>
        <location evidence="1">Nucleus</location>
    </subcellularLocation>
</comment>
<keyword evidence="3" id="KW-0804">Transcription</keyword>
<proteinExistence type="predicted"/>
<feature type="compositionally biased region" description="Basic residues" evidence="5">
    <location>
        <begin position="76"/>
        <end position="91"/>
    </location>
</feature>
<evidence type="ECO:0000256" key="1">
    <source>
        <dbReference type="ARBA" id="ARBA00004123"/>
    </source>
</evidence>
<dbReference type="GO" id="GO:0005634">
    <property type="term" value="C:nucleus"/>
    <property type="evidence" value="ECO:0007669"/>
    <property type="project" value="UniProtKB-SubCell"/>
</dbReference>
<keyword evidence="8" id="KW-1185">Reference proteome</keyword>
<dbReference type="AlphaFoldDB" id="A0A8J5VPZ3"/>
<evidence type="ECO:0000313" key="8">
    <source>
        <dbReference type="Proteomes" id="UP000729402"/>
    </source>
</evidence>
<feature type="region of interest" description="Disordered" evidence="5">
    <location>
        <begin position="54"/>
        <end position="104"/>
    </location>
</feature>
<organism evidence="7 8">
    <name type="scientific">Zizania palustris</name>
    <name type="common">Northern wild rice</name>
    <dbReference type="NCBI Taxonomy" id="103762"/>
    <lineage>
        <taxon>Eukaryota</taxon>
        <taxon>Viridiplantae</taxon>
        <taxon>Streptophyta</taxon>
        <taxon>Embryophyta</taxon>
        <taxon>Tracheophyta</taxon>
        <taxon>Spermatophyta</taxon>
        <taxon>Magnoliopsida</taxon>
        <taxon>Liliopsida</taxon>
        <taxon>Poales</taxon>
        <taxon>Poaceae</taxon>
        <taxon>BOP clade</taxon>
        <taxon>Oryzoideae</taxon>
        <taxon>Oryzeae</taxon>
        <taxon>Zizaniinae</taxon>
        <taxon>Zizania</taxon>
    </lineage>
</organism>
<evidence type="ECO:0000259" key="6">
    <source>
        <dbReference type="PROSITE" id="PS50888"/>
    </source>
</evidence>
<dbReference type="InterPro" id="IPR045843">
    <property type="entry name" value="IND-like"/>
</dbReference>
<evidence type="ECO:0000256" key="4">
    <source>
        <dbReference type="ARBA" id="ARBA00023242"/>
    </source>
</evidence>
<keyword evidence="4" id="KW-0539">Nucleus</keyword>
<feature type="compositionally biased region" description="Polar residues" evidence="5">
    <location>
        <begin position="407"/>
        <end position="421"/>
    </location>
</feature>
<dbReference type="Proteomes" id="UP000729402">
    <property type="component" value="Unassembled WGS sequence"/>
</dbReference>
<dbReference type="InterPro" id="IPR045239">
    <property type="entry name" value="bHLH95_bHLH"/>
</dbReference>
<dbReference type="PROSITE" id="PS50888">
    <property type="entry name" value="BHLH"/>
    <property type="match status" value="1"/>
</dbReference>
<reference evidence="7" key="2">
    <citation type="submission" date="2021-02" db="EMBL/GenBank/DDBJ databases">
        <authorList>
            <person name="Kimball J.A."/>
            <person name="Haas M.W."/>
            <person name="Macchietto M."/>
            <person name="Kono T."/>
            <person name="Duquette J."/>
            <person name="Shao M."/>
        </authorList>
    </citation>
    <scope>NUCLEOTIDE SEQUENCE</scope>
    <source>
        <tissue evidence="7">Fresh leaf tissue</tissue>
    </source>
</reference>
<evidence type="ECO:0000313" key="7">
    <source>
        <dbReference type="EMBL" id="KAG8080612.1"/>
    </source>
</evidence>
<feature type="region of interest" description="Disordered" evidence="5">
    <location>
        <begin position="390"/>
        <end position="459"/>
    </location>
</feature>
<gene>
    <name evidence="7" type="ORF">GUJ93_ZPchr0007g5122</name>
</gene>
<name>A0A8J5VPZ3_ZIZPA</name>
<dbReference type="PANTHER" id="PTHR16223:SF171">
    <property type="entry name" value="BASIC HELIX-LOOP-HELIX (BHLH) DNA-BINDING SUPERFAMILY PROTEIN"/>
    <property type="match status" value="1"/>
</dbReference>
<dbReference type="GO" id="GO:0046983">
    <property type="term" value="F:protein dimerization activity"/>
    <property type="evidence" value="ECO:0007669"/>
    <property type="project" value="InterPro"/>
</dbReference>
<evidence type="ECO:0000256" key="5">
    <source>
        <dbReference type="SAM" id="MobiDB-lite"/>
    </source>
</evidence>
<protein>
    <recommendedName>
        <fullName evidence="6">BHLH domain-containing protein</fullName>
    </recommendedName>
</protein>
<dbReference type="OrthoDB" id="663846at2759"/>